<dbReference type="PANTHER" id="PTHR10465:SF0">
    <property type="entry name" value="SARCALUMENIN"/>
    <property type="match status" value="1"/>
</dbReference>
<dbReference type="RefSeq" id="WP_029493201.1">
    <property type="nucleotide sequence ID" value="NZ_ATKF01000051.1"/>
</dbReference>
<dbReference type="KEGG" id="fhw:RN87_03620"/>
<keyword evidence="2" id="KW-0547">Nucleotide-binding</keyword>
<evidence type="ECO:0000313" key="8">
    <source>
        <dbReference type="EMBL" id="ALQ39644.1"/>
    </source>
</evidence>
<dbReference type="PANTHER" id="PTHR10465">
    <property type="entry name" value="TRANSMEMBRANE GTPASE FZO1"/>
    <property type="match status" value="1"/>
</dbReference>
<dbReference type="InterPro" id="IPR027417">
    <property type="entry name" value="P-loop_NTPase"/>
</dbReference>
<name>A0A0S2ZLW4_9FUSO</name>
<evidence type="ECO:0000256" key="1">
    <source>
        <dbReference type="ARBA" id="ARBA00004370"/>
    </source>
</evidence>
<organism evidence="8">
    <name type="scientific">Fusobacterium hwasookii ChDC F174</name>
    <dbReference type="NCBI Taxonomy" id="1307442"/>
    <lineage>
        <taxon>Bacteria</taxon>
        <taxon>Fusobacteriati</taxon>
        <taxon>Fusobacteriota</taxon>
        <taxon>Fusobacteriia</taxon>
        <taxon>Fusobacteriales</taxon>
        <taxon>Fusobacteriaceae</taxon>
        <taxon>Fusobacterium</taxon>
    </lineage>
</organism>
<comment type="subcellular location">
    <subcellularLocation>
        <location evidence="1">Membrane</location>
    </subcellularLocation>
</comment>
<accession>A0A0S2ZLW4</accession>
<reference evidence="8 9" key="1">
    <citation type="submission" date="2015-11" db="EMBL/GenBank/DDBJ databases">
        <authorList>
            <person name="Zhang Y."/>
            <person name="Guo Z."/>
        </authorList>
    </citation>
    <scope>NUCLEOTIDE SEQUENCE [LARGE SCALE GENOMIC DNA]</scope>
    <source>
        <strain evidence="8 9">ChDC F174</strain>
    </source>
</reference>
<protein>
    <recommendedName>
        <fullName evidence="7">Dynamin N-terminal domain-containing protein</fullName>
    </recommendedName>
</protein>
<evidence type="ECO:0000256" key="5">
    <source>
        <dbReference type="ARBA" id="ARBA00023136"/>
    </source>
</evidence>
<evidence type="ECO:0000256" key="6">
    <source>
        <dbReference type="SAM" id="Coils"/>
    </source>
</evidence>
<evidence type="ECO:0000256" key="3">
    <source>
        <dbReference type="ARBA" id="ARBA00022801"/>
    </source>
</evidence>
<keyword evidence="3" id="KW-0378">Hydrolase</keyword>
<keyword evidence="5" id="KW-0472">Membrane</keyword>
<dbReference type="Proteomes" id="UP000063275">
    <property type="component" value="Chromosome"/>
</dbReference>
<keyword evidence="6" id="KW-0175">Coiled coil</keyword>
<feature type="coiled-coil region" evidence="6">
    <location>
        <begin position="432"/>
        <end position="522"/>
    </location>
</feature>
<dbReference type="GO" id="GO:0003924">
    <property type="term" value="F:GTPase activity"/>
    <property type="evidence" value="ECO:0007669"/>
    <property type="project" value="InterPro"/>
</dbReference>
<gene>
    <name evidence="8" type="ORF">RN87_03620</name>
</gene>
<evidence type="ECO:0000256" key="2">
    <source>
        <dbReference type="ARBA" id="ARBA00022741"/>
    </source>
</evidence>
<proteinExistence type="predicted"/>
<evidence type="ECO:0000313" key="9">
    <source>
        <dbReference type="Proteomes" id="UP000063275"/>
    </source>
</evidence>
<keyword evidence="4" id="KW-0342">GTP-binding</keyword>
<dbReference type="GO" id="GO:0016020">
    <property type="term" value="C:membrane"/>
    <property type="evidence" value="ECO:0007669"/>
    <property type="project" value="UniProtKB-SubCell"/>
</dbReference>
<dbReference type="Gene3D" id="3.40.50.300">
    <property type="entry name" value="P-loop containing nucleotide triphosphate hydrolases"/>
    <property type="match status" value="1"/>
</dbReference>
<dbReference type="InterPro" id="IPR045063">
    <property type="entry name" value="Dynamin_N"/>
</dbReference>
<dbReference type="AlphaFoldDB" id="A0A0S2ZLW4"/>
<dbReference type="InterPro" id="IPR027094">
    <property type="entry name" value="Mitofusin_fam"/>
</dbReference>
<sequence length="531" mass="60982">MKTNLKENYLEKIEEIKNIINKYDLDFNKEDSKIIEEIKNFTLKVLMLGVFNAGKSTLLNKFLNDTKFLKVNSEAETAVPCELKYSTDEKTLVHKTNGKIIRELKDYNVRAEEGAGIEYLEKFLDIPKLKELGDIILVDMPGLDSSNDAHEEAINKYINAGAYYILLTDPENGGIKDSTQRFLDKILKYPEQFSVLLTRTDLSSIEHCENVVNNLKEQFFDQNLDIFIGKTKRGDYRDFERILESIEYNSIFRNIYKDRVLEIINSKSSYLETILKNKDLDISEIEENIRINEDNFTEIGKKIEKEKERFNSNLIKNEIVGEFESRLNSHFSELKSAAKKGEGAFNSKIKTIASAELMPIIENKLKQKVDYLVQDLQDFALDLPQGENSSLTTDLVSIGLENTPVVTNILTNVFPKLIPIPLGTIIQGIMLLFSLFSNKKKKEEENEELEDAVRGAISQVANSVVPQVTKIVEDAKEKLFNTLNEKCKNEQEEINKILKELVEKKKEEEEEFQKSVTDLQTDIKKLQSLEL</sequence>
<feature type="domain" description="Dynamin N-terminal" evidence="7">
    <location>
        <begin position="45"/>
        <end position="189"/>
    </location>
</feature>
<dbReference type="GO" id="GO:0005525">
    <property type="term" value="F:GTP binding"/>
    <property type="evidence" value="ECO:0007669"/>
    <property type="project" value="UniProtKB-KW"/>
</dbReference>
<dbReference type="SUPFAM" id="SSF52540">
    <property type="entry name" value="P-loop containing nucleoside triphosphate hydrolases"/>
    <property type="match status" value="1"/>
</dbReference>
<dbReference type="Pfam" id="PF00350">
    <property type="entry name" value="Dynamin_N"/>
    <property type="match status" value="1"/>
</dbReference>
<dbReference type="EMBL" id="CP013331">
    <property type="protein sequence ID" value="ALQ39644.1"/>
    <property type="molecule type" value="Genomic_DNA"/>
</dbReference>
<dbReference type="OrthoDB" id="1080466at2"/>
<evidence type="ECO:0000259" key="7">
    <source>
        <dbReference type="Pfam" id="PF00350"/>
    </source>
</evidence>
<evidence type="ECO:0000256" key="4">
    <source>
        <dbReference type="ARBA" id="ARBA00023134"/>
    </source>
</evidence>